<evidence type="ECO:0000313" key="2">
    <source>
        <dbReference type="Proteomes" id="UP001180453"/>
    </source>
</evidence>
<reference evidence="1 2" key="1">
    <citation type="submission" date="2023-07" db="EMBL/GenBank/DDBJ databases">
        <title>Sorghum-associated microbial communities from plants grown in Nebraska, USA.</title>
        <authorList>
            <person name="Schachtman D."/>
        </authorList>
    </citation>
    <scope>NUCLEOTIDE SEQUENCE [LARGE SCALE GENOMIC DNA]</scope>
    <source>
        <strain evidence="1 2">BE314</strain>
    </source>
</reference>
<dbReference type="PROSITE" id="PS51257">
    <property type="entry name" value="PROKAR_LIPOPROTEIN"/>
    <property type="match status" value="1"/>
</dbReference>
<evidence type="ECO:0008006" key="3">
    <source>
        <dbReference type="Google" id="ProtNLM"/>
    </source>
</evidence>
<dbReference type="RefSeq" id="WP_310259086.1">
    <property type="nucleotide sequence ID" value="NZ_JAVDXU010000001.1"/>
</dbReference>
<proteinExistence type="predicted"/>
<dbReference type="EMBL" id="JAVDXU010000001">
    <property type="protein sequence ID" value="MDR7267394.1"/>
    <property type="molecule type" value="Genomic_DNA"/>
</dbReference>
<sequence>MTIAHRSPLNDIRKFALAAGCLGLAGCIVNATRLYAGGTPAPGSSRAIAIVGLTVDRASRLQDFRVVLDQYDIARQAITGGCWTYNRIEAAVPGAGAPIRFFAFELPAGHYIYSAFNRMHEVSGVRFDGIDQAFQLPAGHTVYIGNFVLDGDRVALRRELDQDRAALTQALPKLAPAVEAAAVVTALPAKPFMCAP</sequence>
<accession>A0ABU1YEW6</accession>
<keyword evidence="2" id="KW-1185">Reference proteome</keyword>
<comment type="caution">
    <text evidence="1">The sequence shown here is derived from an EMBL/GenBank/DDBJ whole genome shotgun (WGS) entry which is preliminary data.</text>
</comment>
<name>A0ABU1YEW6_ROSSA</name>
<protein>
    <recommendedName>
        <fullName evidence="3">DUF2846 domain-containing protein</fullName>
    </recommendedName>
</protein>
<dbReference type="Proteomes" id="UP001180453">
    <property type="component" value="Unassembled WGS sequence"/>
</dbReference>
<gene>
    <name evidence="1" type="ORF">J2X20_000023</name>
</gene>
<organism evidence="1 2">
    <name type="scientific">Roseateles saccharophilus</name>
    <name type="common">Pseudomonas saccharophila</name>
    <dbReference type="NCBI Taxonomy" id="304"/>
    <lineage>
        <taxon>Bacteria</taxon>
        <taxon>Pseudomonadati</taxon>
        <taxon>Pseudomonadota</taxon>
        <taxon>Betaproteobacteria</taxon>
        <taxon>Burkholderiales</taxon>
        <taxon>Sphaerotilaceae</taxon>
        <taxon>Roseateles</taxon>
    </lineage>
</organism>
<evidence type="ECO:0000313" key="1">
    <source>
        <dbReference type="EMBL" id="MDR7267394.1"/>
    </source>
</evidence>